<name>A0A8D8UK59_9HEMI</name>
<proteinExistence type="predicted"/>
<dbReference type="GO" id="GO:0000492">
    <property type="term" value="P:box C/D snoRNP assembly"/>
    <property type="evidence" value="ECO:0007669"/>
    <property type="project" value="TreeGrafter"/>
</dbReference>
<evidence type="ECO:0000256" key="1">
    <source>
        <dbReference type="PROSITE-ProRule" id="PRU00042"/>
    </source>
</evidence>
<feature type="compositionally biased region" description="Basic residues" evidence="2">
    <location>
        <begin position="488"/>
        <end position="497"/>
    </location>
</feature>
<dbReference type="InterPro" id="IPR013087">
    <property type="entry name" value="Znf_C2H2_type"/>
</dbReference>
<dbReference type="PANTHER" id="PTHR13309:SF0">
    <property type="entry name" value="FMR1-INTERACTING PROTEIN NUFIP1"/>
    <property type="match status" value="1"/>
</dbReference>
<dbReference type="EMBL" id="HBUF01342411">
    <property type="protein sequence ID" value="CAG6705416.1"/>
    <property type="molecule type" value="Transcribed_RNA"/>
</dbReference>
<dbReference type="GO" id="GO:0003723">
    <property type="term" value="F:RNA binding"/>
    <property type="evidence" value="ECO:0007669"/>
    <property type="project" value="InterPro"/>
</dbReference>
<feature type="compositionally biased region" description="Polar residues" evidence="2">
    <location>
        <begin position="289"/>
        <end position="310"/>
    </location>
</feature>
<evidence type="ECO:0000313" key="4">
    <source>
        <dbReference type="EMBL" id="CAG6705416.1"/>
    </source>
</evidence>
<evidence type="ECO:0000256" key="2">
    <source>
        <dbReference type="SAM" id="MobiDB-lite"/>
    </source>
</evidence>
<keyword evidence="1" id="KW-0863">Zinc-finger</keyword>
<dbReference type="PROSITE" id="PS50157">
    <property type="entry name" value="ZINC_FINGER_C2H2_2"/>
    <property type="match status" value="1"/>
</dbReference>
<dbReference type="PANTHER" id="PTHR13309">
    <property type="entry name" value="NUCLEAR FRAGILE X MENTAL RETARDATION PROTEIN INTERACTING PROTEIN 1"/>
    <property type="match status" value="1"/>
</dbReference>
<feature type="compositionally biased region" description="Basic and acidic residues" evidence="2">
    <location>
        <begin position="160"/>
        <end position="174"/>
    </location>
</feature>
<feature type="domain" description="C2H2-type" evidence="3">
    <location>
        <begin position="9"/>
        <end position="31"/>
    </location>
</feature>
<dbReference type="AlphaFoldDB" id="A0A8D8UK59"/>
<keyword evidence="1" id="KW-0479">Metal-binding</keyword>
<feature type="region of interest" description="Disordered" evidence="2">
    <location>
        <begin position="207"/>
        <end position="227"/>
    </location>
</feature>
<feature type="compositionally biased region" description="Polar residues" evidence="2">
    <location>
        <begin position="263"/>
        <end position="280"/>
    </location>
</feature>
<organism evidence="4">
    <name type="scientific">Cacopsylla melanoneura</name>
    <dbReference type="NCBI Taxonomy" id="428564"/>
    <lineage>
        <taxon>Eukaryota</taxon>
        <taxon>Metazoa</taxon>
        <taxon>Ecdysozoa</taxon>
        <taxon>Arthropoda</taxon>
        <taxon>Hexapoda</taxon>
        <taxon>Insecta</taxon>
        <taxon>Pterygota</taxon>
        <taxon>Neoptera</taxon>
        <taxon>Paraneoptera</taxon>
        <taxon>Hemiptera</taxon>
        <taxon>Sternorrhyncha</taxon>
        <taxon>Psylloidea</taxon>
        <taxon>Psyllidae</taxon>
        <taxon>Psyllinae</taxon>
        <taxon>Cacopsylla</taxon>
    </lineage>
</organism>
<feature type="compositionally biased region" description="Polar residues" evidence="2">
    <location>
        <begin position="414"/>
        <end position="466"/>
    </location>
</feature>
<dbReference type="GO" id="GO:0005634">
    <property type="term" value="C:nucleus"/>
    <property type="evidence" value="ECO:0007669"/>
    <property type="project" value="TreeGrafter"/>
</dbReference>
<dbReference type="InterPro" id="IPR039136">
    <property type="entry name" value="NUFIP1-like"/>
</dbReference>
<accession>A0A8D8UK59</accession>
<dbReference type="PROSITE" id="PS00028">
    <property type="entry name" value="ZINC_FINGER_C2H2_1"/>
    <property type="match status" value="1"/>
</dbReference>
<feature type="compositionally biased region" description="Polar residues" evidence="2">
    <location>
        <begin position="108"/>
        <end position="131"/>
    </location>
</feature>
<protein>
    <submittedName>
        <fullName evidence="4">Nuclear fragile X mental retardation-interacting protein 1</fullName>
    </submittedName>
</protein>
<dbReference type="EMBL" id="HBUF01342410">
    <property type="protein sequence ID" value="CAG6705412.1"/>
    <property type="molecule type" value="Transcribed_RNA"/>
</dbReference>
<evidence type="ECO:0000259" key="3">
    <source>
        <dbReference type="PROSITE" id="PS50157"/>
    </source>
</evidence>
<feature type="compositionally biased region" description="Basic and acidic residues" evidence="2">
    <location>
        <begin position="506"/>
        <end position="523"/>
    </location>
</feature>
<feature type="compositionally biased region" description="Basic residues" evidence="2">
    <location>
        <begin position="147"/>
        <end position="159"/>
    </location>
</feature>
<sequence>MVYKDKGAFSCEPCSRGFATQELLDSHLTQHVTCGIDGCTLSAHPGVVEVHVRFQHRTGLFKQINSAELDQWIADRKKRFPTLKTIENKQQARQEMESRGECYEKNSKPFNTGSNDVGSNRNKPNNDSATIEQDDKPRQSRFEQKRGSKRGGKNKNKRKRTEEKEGGRDVKREDEGSEEDDGGYIKMKKFCGLGILLEKRIENVGKQNTSADEGAESEHSELNVSTSQQDLIKDDFNQQNLIKDDFTSSTDKTSVDEVETIKNNESIQHNIETSQINESSLYHEKPDRNTASSQYVNEGNSAQEPQDISNKEVNGVSNIEDDNVCSEDVHVHNQSFETNDISNADAFIKANDISNTGSDKIPNETCISDDEDDGRNALTSLMLSYVDGDSDSMDEDVPIEIPICKSETELEKSLQLSQSTNNKATFSTKDASNRSEMNSNTNTKPSENKPIESQSTNKDPSEISNEAESKNEKDPNTGAHSNNQVTKSNRKRTHAKSRCQNQSKLAKNDRTDGDRGKISKDPFDSYSQVRTTLRRHRGTKLLEKLLEDDIIHERNVILQCVHYIVKNKFLQQSSP</sequence>
<dbReference type="GO" id="GO:0008270">
    <property type="term" value="F:zinc ion binding"/>
    <property type="evidence" value="ECO:0007669"/>
    <property type="project" value="UniProtKB-KW"/>
</dbReference>
<dbReference type="InterPro" id="IPR019496">
    <property type="entry name" value="NUFIP1_cons_dom"/>
</dbReference>
<dbReference type="Pfam" id="PF10453">
    <property type="entry name" value="NUFIP1"/>
    <property type="match status" value="1"/>
</dbReference>
<feature type="compositionally biased region" description="Basic and acidic residues" evidence="2">
    <location>
        <begin position="133"/>
        <end position="146"/>
    </location>
</feature>
<reference evidence="4" key="1">
    <citation type="submission" date="2021-05" db="EMBL/GenBank/DDBJ databases">
        <authorList>
            <person name="Alioto T."/>
            <person name="Alioto T."/>
            <person name="Gomez Garrido J."/>
        </authorList>
    </citation>
    <scope>NUCLEOTIDE SEQUENCE</scope>
</reference>
<feature type="compositionally biased region" description="Polar residues" evidence="2">
    <location>
        <begin position="478"/>
        <end position="487"/>
    </location>
</feature>
<keyword evidence="1" id="KW-0862">Zinc</keyword>
<feature type="region of interest" description="Disordered" evidence="2">
    <location>
        <begin position="84"/>
        <end position="184"/>
    </location>
</feature>
<feature type="compositionally biased region" description="Basic and acidic residues" evidence="2">
    <location>
        <begin position="86"/>
        <end position="107"/>
    </location>
</feature>
<feature type="region of interest" description="Disordered" evidence="2">
    <location>
        <begin position="412"/>
        <end position="523"/>
    </location>
</feature>
<feature type="region of interest" description="Disordered" evidence="2">
    <location>
        <begin position="260"/>
        <end position="310"/>
    </location>
</feature>